<dbReference type="InterPro" id="IPR001678">
    <property type="entry name" value="MeTrfase_RsmB-F_NOP2_dom"/>
</dbReference>
<proteinExistence type="inferred from homology"/>
<evidence type="ECO:0000256" key="2">
    <source>
        <dbReference type="ARBA" id="ARBA00022679"/>
    </source>
</evidence>
<dbReference type="PROSITE" id="PS51686">
    <property type="entry name" value="SAM_MT_RSMB_NOP"/>
    <property type="match status" value="1"/>
</dbReference>
<dbReference type="KEGG" id="sch:Sphch_1588"/>
<feature type="active site" description="Nucleophile" evidence="5">
    <location>
        <position position="336"/>
    </location>
</feature>
<feature type="binding site" evidence="5">
    <location>
        <position position="262"/>
    </location>
    <ligand>
        <name>S-adenosyl-L-methionine</name>
        <dbReference type="ChEBI" id="CHEBI:59789"/>
    </ligand>
</feature>
<comment type="similarity">
    <text evidence="5">Belongs to the class I-like SAM-binding methyltransferase superfamily. RsmB/NOP family.</text>
</comment>
<keyword evidence="4 5" id="KW-0694">RNA-binding</keyword>
<dbReference type="GO" id="GO:0003723">
    <property type="term" value="F:RNA binding"/>
    <property type="evidence" value="ECO:0007669"/>
    <property type="project" value="UniProtKB-UniRule"/>
</dbReference>
<dbReference type="HOGENOM" id="CLU_005316_0_2_5"/>
<feature type="binding site" evidence="5">
    <location>
        <position position="235"/>
    </location>
    <ligand>
        <name>S-adenosyl-L-methionine</name>
        <dbReference type="ChEBI" id="CHEBI:59789"/>
    </ligand>
</feature>
<evidence type="ECO:0000313" key="8">
    <source>
        <dbReference type="Proteomes" id="UP000007150"/>
    </source>
</evidence>
<protein>
    <submittedName>
        <fullName evidence="7">Fmu (Sun) domain protein</fullName>
    </submittedName>
</protein>
<feature type="binding site" evidence="5">
    <location>
        <position position="283"/>
    </location>
    <ligand>
        <name>S-adenosyl-L-methionine</name>
        <dbReference type="ChEBI" id="CHEBI:59789"/>
    </ligand>
</feature>
<dbReference type="Gene3D" id="3.40.50.150">
    <property type="entry name" value="Vaccinia Virus protein VP39"/>
    <property type="match status" value="1"/>
</dbReference>
<dbReference type="InterPro" id="IPR023267">
    <property type="entry name" value="RCMT"/>
</dbReference>
<keyword evidence="1 5" id="KW-0489">Methyltransferase</keyword>
<keyword evidence="8" id="KW-1185">Reference proteome</keyword>
<sequence>MTPSARVQAAIELLDAIIASARDGGPAADTLIARYFKERRYAGSRDRRAVRDHVYDAVRRVAERPESGRAAMVGLARERAELAALFDGSAHGPAPIVDGEAGAPAGIVPGWIEPLLAAPVERDALLGRAPVDLRVNRLKADPDRVAQHYPEAARIAGLPDALRLPEGSPVEQSDPWKWGQVEVQDAGSQLISAACNAAPGMTVIDLCAGAGGKTLALASALGGNGGGKGVLIAADTIRSRLARLDPQAERAGATFIETLLLDQGHEAGALESLNGRADIVLVDAPCSGTGTWRRNPEARWRLTPARLDRLVAEQARILDFAAPLLAPGGALVYAVCALTDREGRDQVRAFLERHDGWAVERIEAAMGRAHGDGLLLTPGHDGTDGFYVARLRRTV</sequence>
<dbReference type="PANTHER" id="PTHR22807:SF53">
    <property type="entry name" value="RIBOSOMAL RNA SMALL SUBUNIT METHYLTRANSFERASE B-RELATED"/>
    <property type="match status" value="1"/>
</dbReference>
<dbReference type="PANTHER" id="PTHR22807">
    <property type="entry name" value="NOP2 YEAST -RELATED NOL1/NOP2/FMU SUN DOMAIN-CONTAINING"/>
    <property type="match status" value="1"/>
</dbReference>
<evidence type="ECO:0000256" key="5">
    <source>
        <dbReference type="PROSITE-ProRule" id="PRU01023"/>
    </source>
</evidence>
<organism evidence="7 8">
    <name type="scientific">Sphingobium chlorophenolicum L-1</name>
    <dbReference type="NCBI Taxonomy" id="690566"/>
    <lineage>
        <taxon>Bacteria</taxon>
        <taxon>Pseudomonadati</taxon>
        <taxon>Pseudomonadota</taxon>
        <taxon>Alphaproteobacteria</taxon>
        <taxon>Sphingomonadales</taxon>
        <taxon>Sphingomonadaceae</taxon>
        <taxon>Sphingobium</taxon>
    </lineage>
</organism>
<evidence type="ECO:0000256" key="3">
    <source>
        <dbReference type="ARBA" id="ARBA00022691"/>
    </source>
</evidence>
<dbReference type="SUPFAM" id="SSF53335">
    <property type="entry name" value="S-adenosyl-L-methionine-dependent methyltransferases"/>
    <property type="match status" value="1"/>
</dbReference>
<dbReference type="EMBL" id="CP002798">
    <property type="protein sequence ID" value="AEG49276.1"/>
    <property type="molecule type" value="Genomic_DNA"/>
</dbReference>
<evidence type="ECO:0000259" key="6">
    <source>
        <dbReference type="PROSITE" id="PS51686"/>
    </source>
</evidence>
<dbReference type="RefSeq" id="WP_013847536.1">
    <property type="nucleotide sequence ID" value="NC_015593.1"/>
</dbReference>
<reference evidence="7 8" key="1">
    <citation type="submission" date="2011-05" db="EMBL/GenBank/DDBJ databases">
        <title>Complete sequence of chromosome 1 of Sphingobium chlorophenolicum L-1.</title>
        <authorList>
            <consortium name="US DOE Joint Genome Institute"/>
            <person name="Lucas S."/>
            <person name="Han J."/>
            <person name="Lapidus A."/>
            <person name="Cheng J.-F."/>
            <person name="Goodwin L."/>
            <person name="Pitluck S."/>
            <person name="Peters L."/>
            <person name="Daligault H."/>
            <person name="Han C."/>
            <person name="Tapia R."/>
            <person name="Land M."/>
            <person name="Hauser L."/>
            <person name="Kyrpides N."/>
            <person name="Ivanova N."/>
            <person name="Pagani I."/>
            <person name="Turner P."/>
            <person name="Copley S."/>
            <person name="Woyke T."/>
        </authorList>
    </citation>
    <scope>NUCLEOTIDE SEQUENCE [LARGE SCALE GENOMIC DNA]</scope>
    <source>
        <strain evidence="7 8">L-1</strain>
    </source>
</reference>
<gene>
    <name evidence="7" type="ORF">Sphch_1588</name>
</gene>
<keyword evidence="2 5" id="KW-0808">Transferase</keyword>
<evidence type="ECO:0000256" key="1">
    <source>
        <dbReference type="ARBA" id="ARBA00022603"/>
    </source>
</evidence>
<dbReference type="STRING" id="690566.Sphch_1588"/>
<dbReference type="GO" id="GO:0001510">
    <property type="term" value="P:RNA methylation"/>
    <property type="evidence" value="ECO:0007669"/>
    <property type="project" value="InterPro"/>
</dbReference>
<dbReference type="Proteomes" id="UP000007150">
    <property type="component" value="Chromosome 1"/>
</dbReference>
<accession>F6EZ35</accession>
<keyword evidence="3 5" id="KW-0949">S-adenosyl-L-methionine</keyword>
<dbReference type="AlphaFoldDB" id="F6EZ35"/>
<dbReference type="InterPro" id="IPR029063">
    <property type="entry name" value="SAM-dependent_MTases_sf"/>
</dbReference>
<feature type="domain" description="SAM-dependent MTase RsmB/NOP-type" evidence="6">
    <location>
        <begin position="112"/>
        <end position="394"/>
    </location>
</feature>
<comment type="caution">
    <text evidence="5">Lacks conserved residue(s) required for the propagation of feature annotation.</text>
</comment>
<dbReference type="Pfam" id="PF01189">
    <property type="entry name" value="Methyltr_RsmB-F"/>
    <property type="match status" value="1"/>
</dbReference>
<dbReference type="GO" id="GO:0008173">
    <property type="term" value="F:RNA methyltransferase activity"/>
    <property type="evidence" value="ECO:0007669"/>
    <property type="project" value="InterPro"/>
</dbReference>
<evidence type="ECO:0000313" key="7">
    <source>
        <dbReference type="EMBL" id="AEG49276.1"/>
    </source>
</evidence>
<evidence type="ECO:0000256" key="4">
    <source>
        <dbReference type="ARBA" id="ARBA00022884"/>
    </source>
</evidence>
<dbReference type="InterPro" id="IPR049560">
    <property type="entry name" value="MeTrfase_RsmB-F_NOP2_cat"/>
</dbReference>
<dbReference type="PRINTS" id="PR02008">
    <property type="entry name" value="RCMTFAMILY"/>
</dbReference>
<name>F6EZ35_SPHCR</name>